<dbReference type="Gene3D" id="3.10.450.10">
    <property type="match status" value="1"/>
</dbReference>
<sequence>MIGIKLLFLTIFTLADVSQSQHFSPGAVKPLNGPNLESAVRRLSSALKNVASGGGPNYEILKVNFATTQVVQGTLDTYNVKLTQGGVIKKCEVKIWSQPWMSKGGNNIKIACNGQLETDVTL</sequence>
<dbReference type="AlphaFoldDB" id="A0AAD4PQ84"/>
<proteinExistence type="predicted"/>
<comment type="caution">
    <text evidence="3">The sequence shown here is derived from an EMBL/GenBank/DDBJ whole genome shotgun (WGS) entry which is preliminary data.</text>
</comment>
<feature type="domain" description="Cystatin" evidence="2">
    <location>
        <begin position="23"/>
        <end position="113"/>
    </location>
</feature>
<evidence type="ECO:0000259" key="2">
    <source>
        <dbReference type="SMART" id="SM00043"/>
    </source>
</evidence>
<dbReference type="SUPFAM" id="SSF54403">
    <property type="entry name" value="Cystatin/monellin"/>
    <property type="match status" value="1"/>
</dbReference>
<keyword evidence="1" id="KW-0732">Signal</keyword>
<feature type="chain" id="PRO_5042236393" description="Cystatin domain-containing protein" evidence="1">
    <location>
        <begin position="21"/>
        <end position="122"/>
    </location>
</feature>
<evidence type="ECO:0000313" key="3">
    <source>
        <dbReference type="EMBL" id="KAH8381670.1"/>
    </source>
</evidence>
<dbReference type="InterPro" id="IPR000010">
    <property type="entry name" value="Cystatin_dom"/>
</dbReference>
<dbReference type="CDD" id="cd00042">
    <property type="entry name" value="CY"/>
    <property type="match status" value="1"/>
</dbReference>
<dbReference type="GO" id="GO:0004869">
    <property type="term" value="F:cysteine-type endopeptidase inhibitor activity"/>
    <property type="evidence" value="ECO:0007669"/>
    <property type="project" value="InterPro"/>
</dbReference>
<dbReference type="Proteomes" id="UP001200034">
    <property type="component" value="Unassembled WGS sequence"/>
</dbReference>
<organism evidence="3 4">
    <name type="scientific">Drosophila rubida</name>
    <dbReference type="NCBI Taxonomy" id="30044"/>
    <lineage>
        <taxon>Eukaryota</taxon>
        <taxon>Metazoa</taxon>
        <taxon>Ecdysozoa</taxon>
        <taxon>Arthropoda</taxon>
        <taxon>Hexapoda</taxon>
        <taxon>Insecta</taxon>
        <taxon>Pterygota</taxon>
        <taxon>Neoptera</taxon>
        <taxon>Endopterygota</taxon>
        <taxon>Diptera</taxon>
        <taxon>Brachycera</taxon>
        <taxon>Muscomorpha</taxon>
        <taxon>Ephydroidea</taxon>
        <taxon>Drosophilidae</taxon>
        <taxon>Drosophila</taxon>
    </lineage>
</organism>
<evidence type="ECO:0000256" key="1">
    <source>
        <dbReference type="SAM" id="SignalP"/>
    </source>
</evidence>
<name>A0AAD4PQ84_9MUSC</name>
<dbReference type="EMBL" id="JAJJHW010000824">
    <property type="protein sequence ID" value="KAH8381670.1"/>
    <property type="molecule type" value="Genomic_DNA"/>
</dbReference>
<evidence type="ECO:0000313" key="4">
    <source>
        <dbReference type="Proteomes" id="UP001200034"/>
    </source>
</evidence>
<dbReference type="InterPro" id="IPR046350">
    <property type="entry name" value="Cystatin_sf"/>
</dbReference>
<feature type="signal peptide" evidence="1">
    <location>
        <begin position="1"/>
        <end position="20"/>
    </location>
</feature>
<protein>
    <recommendedName>
        <fullName evidence="2">Cystatin domain-containing protein</fullName>
    </recommendedName>
</protein>
<reference evidence="3" key="1">
    <citation type="journal article" date="2021" name="Mol. Ecol. Resour.">
        <title>Phylogenomic analyses of the genus Drosophila reveals genomic signals of climate adaptation.</title>
        <authorList>
            <person name="Li F."/>
            <person name="Rane R.V."/>
            <person name="Luria V."/>
            <person name="Xiong Z."/>
            <person name="Chen J."/>
            <person name="Li Z."/>
            <person name="Catullo R.A."/>
            <person name="Griffin P.C."/>
            <person name="Schiffer M."/>
            <person name="Pearce S."/>
            <person name="Lee S.F."/>
            <person name="McElroy K."/>
            <person name="Stocker A."/>
            <person name="Shirriffs J."/>
            <person name="Cockerell F."/>
            <person name="Coppin C."/>
            <person name="Sgro C.M."/>
            <person name="Karger A."/>
            <person name="Cain J.W."/>
            <person name="Weber J.A."/>
            <person name="Santpere G."/>
            <person name="Kirschner M.W."/>
            <person name="Hoffmann A.A."/>
            <person name="Oakeshott J.G."/>
            <person name="Zhang G."/>
        </authorList>
    </citation>
    <scope>NUCLEOTIDE SEQUENCE</scope>
    <source>
        <strain evidence="3">BGI-SZ-2011g</strain>
    </source>
</reference>
<dbReference type="SMART" id="SM00043">
    <property type="entry name" value="CY"/>
    <property type="match status" value="1"/>
</dbReference>
<gene>
    <name evidence="3" type="ORF">KR093_010520</name>
</gene>
<keyword evidence="4" id="KW-1185">Reference proteome</keyword>
<accession>A0AAD4PQ84</accession>